<proteinExistence type="predicted"/>
<dbReference type="RefSeq" id="WP_201684603.1">
    <property type="nucleotide sequence ID" value="NZ_JAEQNA010000005.1"/>
</dbReference>
<keyword evidence="4" id="KW-1185">Reference proteome</keyword>
<dbReference type="Proteomes" id="UP000613011">
    <property type="component" value="Unassembled WGS sequence"/>
</dbReference>
<organism evidence="3 4">
    <name type="scientific">Ramlibacter aurantiacus</name>
    <dbReference type="NCBI Taxonomy" id="2801330"/>
    <lineage>
        <taxon>Bacteria</taxon>
        <taxon>Pseudomonadati</taxon>
        <taxon>Pseudomonadota</taxon>
        <taxon>Betaproteobacteria</taxon>
        <taxon>Burkholderiales</taxon>
        <taxon>Comamonadaceae</taxon>
        <taxon>Ramlibacter</taxon>
    </lineage>
</organism>
<evidence type="ECO:0000313" key="3">
    <source>
        <dbReference type="EMBL" id="MBL0421526.1"/>
    </source>
</evidence>
<dbReference type="InterPro" id="IPR029068">
    <property type="entry name" value="Glyas_Bleomycin-R_OHBP_Dase"/>
</dbReference>
<dbReference type="InterPro" id="IPR004360">
    <property type="entry name" value="Glyas_Fos-R_dOase_dom"/>
</dbReference>
<feature type="region of interest" description="Disordered" evidence="1">
    <location>
        <begin position="117"/>
        <end position="140"/>
    </location>
</feature>
<dbReference type="InterPro" id="IPR037523">
    <property type="entry name" value="VOC_core"/>
</dbReference>
<gene>
    <name evidence="3" type="ORF">JI739_14300</name>
</gene>
<sequence>MLKVREIDHLVLRVRNPDAMIRFYGTVLGCPVHRIDEKNRLVQLRAGRGLIDLLLPEGGIDAAGAEAAGTPGRNMDHFCLRIDPWDADAICAHLRAHGLDPGPVAQRFGAEGRGPSIYITDPEGNTVELKGPPEPADGQA</sequence>
<protein>
    <submittedName>
        <fullName evidence="3">VOC family protein</fullName>
    </submittedName>
</protein>
<feature type="domain" description="VOC" evidence="2">
    <location>
        <begin position="6"/>
        <end position="132"/>
    </location>
</feature>
<evidence type="ECO:0000313" key="4">
    <source>
        <dbReference type="Proteomes" id="UP000613011"/>
    </source>
</evidence>
<dbReference type="EMBL" id="JAEQNA010000005">
    <property type="protein sequence ID" value="MBL0421526.1"/>
    <property type="molecule type" value="Genomic_DNA"/>
</dbReference>
<name>A0A936ZS31_9BURK</name>
<dbReference type="AlphaFoldDB" id="A0A936ZS31"/>
<reference evidence="3" key="1">
    <citation type="submission" date="2021-01" db="EMBL/GenBank/DDBJ databases">
        <title>Ramlibacter sp. strain AW1 16S ribosomal RNA gene Genome sequencing and assembly.</title>
        <authorList>
            <person name="Kang M."/>
        </authorList>
    </citation>
    <scope>NUCLEOTIDE SEQUENCE</scope>
    <source>
        <strain evidence="3">AW1</strain>
    </source>
</reference>
<dbReference type="PROSITE" id="PS51819">
    <property type="entry name" value="VOC"/>
    <property type="match status" value="1"/>
</dbReference>
<dbReference type="InterPro" id="IPR050383">
    <property type="entry name" value="GlyoxalaseI/FosfomycinResist"/>
</dbReference>
<evidence type="ECO:0000259" key="2">
    <source>
        <dbReference type="PROSITE" id="PS51819"/>
    </source>
</evidence>
<dbReference type="PANTHER" id="PTHR21366:SF14">
    <property type="entry name" value="GLYOXALASE DOMAIN-CONTAINING PROTEIN 5"/>
    <property type="match status" value="1"/>
</dbReference>
<accession>A0A936ZS31</accession>
<dbReference type="SUPFAM" id="SSF54593">
    <property type="entry name" value="Glyoxalase/Bleomycin resistance protein/Dihydroxybiphenyl dioxygenase"/>
    <property type="match status" value="1"/>
</dbReference>
<dbReference type="Pfam" id="PF00903">
    <property type="entry name" value="Glyoxalase"/>
    <property type="match status" value="1"/>
</dbReference>
<evidence type="ECO:0000256" key="1">
    <source>
        <dbReference type="SAM" id="MobiDB-lite"/>
    </source>
</evidence>
<dbReference type="Gene3D" id="3.10.180.10">
    <property type="entry name" value="2,3-Dihydroxybiphenyl 1,2-Dioxygenase, domain 1"/>
    <property type="match status" value="1"/>
</dbReference>
<dbReference type="PANTHER" id="PTHR21366">
    <property type="entry name" value="GLYOXALASE FAMILY PROTEIN"/>
    <property type="match status" value="1"/>
</dbReference>
<comment type="caution">
    <text evidence="3">The sequence shown here is derived from an EMBL/GenBank/DDBJ whole genome shotgun (WGS) entry which is preliminary data.</text>
</comment>